<organism evidence="9 10">
    <name type="scientific">Adineta steineri</name>
    <dbReference type="NCBI Taxonomy" id="433720"/>
    <lineage>
        <taxon>Eukaryota</taxon>
        <taxon>Metazoa</taxon>
        <taxon>Spiralia</taxon>
        <taxon>Gnathifera</taxon>
        <taxon>Rotifera</taxon>
        <taxon>Eurotatoria</taxon>
        <taxon>Bdelloidea</taxon>
        <taxon>Adinetida</taxon>
        <taxon>Adinetidae</taxon>
        <taxon>Adineta</taxon>
    </lineage>
</organism>
<feature type="non-terminal residue" evidence="9">
    <location>
        <position position="338"/>
    </location>
</feature>
<evidence type="ECO:0000313" key="9">
    <source>
        <dbReference type="EMBL" id="CAF1506303.1"/>
    </source>
</evidence>
<dbReference type="GO" id="GO:0004519">
    <property type="term" value="F:endonuclease activity"/>
    <property type="evidence" value="ECO:0007669"/>
    <property type="project" value="UniProtKB-KW"/>
</dbReference>
<evidence type="ECO:0000256" key="3">
    <source>
        <dbReference type="ARBA" id="ARBA00022722"/>
    </source>
</evidence>
<keyword evidence="5" id="KW-0378">Hydrolase</keyword>
<dbReference type="InterPro" id="IPR043502">
    <property type="entry name" value="DNA/RNA_pol_sf"/>
</dbReference>
<keyword evidence="3" id="KW-0540">Nuclease</keyword>
<dbReference type="Proteomes" id="UP000663860">
    <property type="component" value="Unassembled WGS sequence"/>
</dbReference>
<dbReference type="FunFam" id="3.30.70.270:FF:000020">
    <property type="entry name" value="Transposon Tf2-6 polyprotein-like Protein"/>
    <property type="match status" value="1"/>
</dbReference>
<comment type="caution">
    <text evidence="9">The sequence shown here is derived from an EMBL/GenBank/DDBJ whole genome shotgun (WGS) entry which is preliminary data.</text>
</comment>
<gene>
    <name evidence="9" type="ORF">IZO911_LOCUS45244</name>
</gene>
<evidence type="ECO:0000259" key="8">
    <source>
        <dbReference type="Pfam" id="PF17917"/>
    </source>
</evidence>
<sequence length="338" mass="38546">MQFPLPQSSKAAHSFLQMVGFYRKFIPCFAQIYTPLNKFTSKGFPFIWTAAEQLSFDQLKYALTSRMVLILPDPSRQYVIRTDASRVGVGAVLLQTQRSDPNDTSHTPIYKPVASAFRSIKKAEKNYSAIELEALAIWWSVTQKFRSYIDGQQFLLETDHKPLLSLMKKPYHNTRIERWMRTLQQYDTIIQHISGKDNTTADALSRYPVDHPNLIDDDTDLLHTSSTQTDDLFISMITTRSMTRQHPPLVPSTTTSSSSPPPRTPISSSTSPTNSPTISSSSSLKDIKFLFDHDILHQHQHQDPVIQKIKNISPLHSQYKLDDHDILYKIVTRSTGHV</sequence>
<dbReference type="AlphaFoldDB" id="A0A815TQU2"/>
<dbReference type="GO" id="GO:0016787">
    <property type="term" value="F:hydrolase activity"/>
    <property type="evidence" value="ECO:0007669"/>
    <property type="project" value="UniProtKB-KW"/>
</dbReference>
<evidence type="ECO:0000256" key="2">
    <source>
        <dbReference type="ARBA" id="ARBA00022695"/>
    </source>
</evidence>
<protein>
    <recommendedName>
        <fullName evidence="8">Reverse transcriptase RNase H-like domain-containing protein</fullName>
    </recommendedName>
</protein>
<dbReference type="CDD" id="cd09274">
    <property type="entry name" value="RNase_HI_RT_Ty3"/>
    <property type="match status" value="1"/>
</dbReference>
<keyword evidence="2" id="KW-0548">Nucleotidyltransferase</keyword>
<dbReference type="Gene3D" id="3.30.70.270">
    <property type="match status" value="1"/>
</dbReference>
<reference evidence="9" key="1">
    <citation type="submission" date="2021-02" db="EMBL/GenBank/DDBJ databases">
        <authorList>
            <person name="Nowell W R."/>
        </authorList>
    </citation>
    <scope>NUCLEOTIDE SEQUENCE</scope>
</reference>
<evidence type="ECO:0000256" key="5">
    <source>
        <dbReference type="ARBA" id="ARBA00022801"/>
    </source>
</evidence>
<dbReference type="InterPro" id="IPR050951">
    <property type="entry name" value="Retrovirus_Pol_polyprotein"/>
</dbReference>
<evidence type="ECO:0000256" key="1">
    <source>
        <dbReference type="ARBA" id="ARBA00022679"/>
    </source>
</evidence>
<evidence type="ECO:0000256" key="7">
    <source>
        <dbReference type="SAM" id="MobiDB-lite"/>
    </source>
</evidence>
<evidence type="ECO:0000256" key="4">
    <source>
        <dbReference type="ARBA" id="ARBA00022759"/>
    </source>
</evidence>
<proteinExistence type="predicted"/>
<feature type="compositionally biased region" description="Low complexity" evidence="7">
    <location>
        <begin position="265"/>
        <end position="280"/>
    </location>
</feature>
<dbReference type="EMBL" id="CAJNOE010003839">
    <property type="protein sequence ID" value="CAF1506303.1"/>
    <property type="molecule type" value="Genomic_DNA"/>
</dbReference>
<dbReference type="PANTHER" id="PTHR37984">
    <property type="entry name" value="PROTEIN CBG26694"/>
    <property type="match status" value="1"/>
</dbReference>
<evidence type="ECO:0000256" key="6">
    <source>
        <dbReference type="ARBA" id="ARBA00022918"/>
    </source>
</evidence>
<evidence type="ECO:0000313" key="10">
    <source>
        <dbReference type="Proteomes" id="UP000663860"/>
    </source>
</evidence>
<dbReference type="PANTHER" id="PTHR37984:SF5">
    <property type="entry name" value="PROTEIN NYNRIN-LIKE"/>
    <property type="match status" value="1"/>
</dbReference>
<keyword evidence="1" id="KW-0808">Transferase</keyword>
<feature type="region of interest" description="Disordered" evidence="7">
    <location>
        <begin position="244"/>
        <end position="280"/>
    </location>
</feature>
<accession>A0A815TQU2</accession>
<dbReference type="Pfam" id="PF17917">
    <property type="entry name" value="RT_RNaseH"/>
    <property type="match status" value="1"/>
</dbReference>
<dbReference type="GO" id="GO:0003964">
    <property type="term" value="F:RNA-directed DNA polymerase activity"/>
    <property type="evidence" value="ECO:0007669"/>
    <property type="project" value="UniProtKB-KW"/>
</dbReference>
<keyword evidence="4" id="KW-0255">Endonuclease</keyword>
<feature type="domain" description="Reverse transcriptase RNase H-like" evidence="8">
    <location>
        <begin position="73"/>
        <end position="186"/>
    </location>
</feature>
<dbReference type="InterPro" id="IPR041373">
    <property type="entry name" value="RT_RNaseH"/>
</dbReference>
<keyword evidence="6" id="KW-0695">RNA-directed DNA polymerase</keyword>
<name>A0A815TQU2_9BILA</name>
<dbReference type="InterPro" id="IPR043128">
    <property type="entry name" value="Rev_trsase/Diguanyl_cyclase"/>
</dbReference>
<dbReference type="SUPFAM" id="SSF56672">
    <property type="entry name" value="DNA/RNA polymerases"/>
    <property type="match status" value="1"/>
</dbReference>